<keyword evidence="1" id="KW-1133">Transmembrane helix</keyword>
<dbReference type="RefSeq" id="XP_040793657.1">
    <property type="nucleotide sequence ID" value="XM_040937557.1"/>
</dbReference>
<keyword evidence="1" id="KW-0472">Membrane</keyword>
<proteinExistence type="predicted"/>
<accession>A0A9P4GTP0</accession>
<dbReference type="EMBL" id="ML976614">
    <property type="protein sequence ID" value="KAF1851094.1"/>
    <property type="molecule type" value="Genomic_DNA"/>
</dbReference>
<feature type="transmembrane region" description="Helical" evidence="1">
    <location>
        <begin position="12"/>
        <end position="34"/>
    </location>
</feature>
<evidence type="ECO:0000256" key="1">
    <source>
        <dbReference type="SAM" id="Phobius"/>
    </source>
</evidence>
<gene>
    <name evidence="2" type="ORF">K460DRAFT_412706</name>
</gene>
<protein>
    <submittedName>
        <fullName evidence="2">Uncharacterized protein</fullName>
    </submittedName>
</protein>
<evidence type="ECO:0000313" key="3">
    <source>
        <dbReference type="Proteomes" id="UP000800039"/>
    </source>
</evidence>
<organism evidence="2 3">
    <name type="scientific">Cucurbitaria berberidis CBS 394.84</name>
    <dbReference type="NCBI Taxonomy" id="1168544"/>
    <lineage>
        <taxon>Eukaryota</taxon>
        <taxon>Fungi</taxon>
        <taxon>Dikarya</taxon>
        <taxon>Ascomycota</taxon>
        <taxon>Pezizomycotina</taxon>
        <taxon>Dothideomycetes</taxon>
        <taxon>Pleosporomycetidae</taxon>
        <taxon>Pleosporales</taxon>
        <taxon>Pleosporineae</taxon>
        <taxon>Cucurbitariaceae</taxon>
        <taxon>Cucurbitaria</taxon>
    </lineage>
</organism>
<feature type="transmembrane region" description="Helical" evidence="1">
    <location>
        <begin position="197"/>
        <end position="217"/>
    </location>
</feature>
<dbReference type="OrthoDB" id="3736736at2759"/>
<feature type="transmembrane region" description="Helical" evidence="1">
    <location>
        <begin position="78"/>
        <end position="102"/>
    </location>
</feature>
<feature type="transmembrane region" description="Helical" evidence="1">
    <location>
        <begin position="114"/>
        <end position="142"/>
    </location>
</feature>
<comment type="caution">
    <text evidence="2">The sequence shown here is derived from an EMBL/GenBank/DDBJ whole genome shotgun (WGS) entry which is preliminary data.</text>
</comment>
<reference evidence="2" key="1">
    <citation type="submission" date="2020-01" db="EMBL/GenBank/DDBJ databases">
        <authorList>
            <consortium name="DOE Joint Genome Institute"/>
            <person name="Haridas S."/>
            <person name="Albert R."/>
            <person name="Binder M."/>
            <person name="Bloem J."/>
            <person name="Labutti K."/>
            <person name="Salamov A."/>
            <person name="Andreopoulos B."/>
            <person name="Baker S.E."/>
            <person name="Barry K."/>
            <person name="Bills G."/>
            <person name="Bluhm B.H."/>
            <person name="Cannon C."/>
            <person name="Castanera R."/>
            <person name="Culley D.E."/>
            <person name="Daum C."/>
            <person name="Ezra D."/>
            <person name="Gonzalez J.B."/>
            <person name="Henrissat B."/>
            <person name="Kuo A."/>
            <person name="Liang C."/>
            <person name="Lipzen A."/>
            <person name="Lutzoni F."/>
            <person name="Magnuson J."/>
            <person name="Mondo S."/>
            <person name="Nolan M."/>
            <person name="Ohm R."/>
            <person name="Pangilinan J."/>
            <person name="Park H.-J."/>
            <person name="Ramirez L."/>
            <person name="Alfaro M."/>
            <person name="Sun H."/>
            <person name="Tritt A."/>
            <person name="Yoshinaga Y."/>
            <person name="Zwiers L.-H."/>
            <person name="Turgeon B.G."/>
            <person name="Goodwin S.B."/>
            <person name="Spatafora J.W."/>
            <person name="Crous P.W."/>
            <person name="Grigoriev I.V."/>
        </authorList>
    </citation>
    <scope>NUCLEOTIDE SEQUENCE</scope>
    <source>
        <strain evidence="2">CBS 394.84</strain>
    </source>
</reference>
<dbReference type="Proteomes" id="UP000800039">
    <property type="component" value="Unassembled WGS sequence"/>
</dbReference>
<sequence>MPRLPTIRLPTILNSVALTLSLTLIALSTAIFYLTGHGMQLMDNAYPPGRYTWYRGPSWDMDSKHTVLLQYDSANEGMILAAGVVSCLAGLVGMGGAVAIFLTQEKSKATSQKLILSLRILPGALTFIITFIALIFTTVIFFNNNNGNCFWEDGYNPKTTFTCTREQAACNIGTYFQNSPWWALQGACGQTQTGRHLVAPLFVASVLMFGLGVATFVMGKKGQNEYVESPDERVERLQRGE</sequence>
<keyword evidence="3" id="KW-1185">Reference proteome</keyword>
<dbReference type="AlphaFoldDB" id="A0A9P4GTP0"/>
<name>A0A9P4GTP0_9PLEO</name>
<evidence type="ECO:0000313" key="2">
    <source>
        <dbReference type="EMBL" id="KAF1851094.1"/>
    </source>
</evidence>
<keyword evidence="1" id="KW-0812">Transmembrane</keyword>
<dbReference type="GeneID" id="63854807"/>